<dbReference type="Proteomes" id="UP000272729">
    <property type="component" value="Unassembled WGS sequence"/>
</dbReference>
<keyword evidence="1" id="KW-0732">Signal</keyword>
<sequence length="114" mass="11550">MRKIALAGAVVVAAALVGATPAAATVSPHCQDGGYCLFSGTNFTGTKAVLPTTRGCRAVSTLGFTPARSAARGYGDGYALELYSDTSCTTSVATVFDEVPDTNARSYALIPIPG</sequence>
<feature type="signal peptide" evidence="1">
    <location>
        <begin position="1"/>
        <end position="24"/>
    </location>
</feature>
<reference evidence="2 3" key="1">
    <citation type="submission" date="2018-10" db="EMBL/GenBank/DDBJ databases">
        <title>Sequencing the genomes of 1000 actinobacteria strains.</title>
        <authorList>
            <person name="Klenk H.-P."/>
        </authorList>
    </citation>
    <scope>NUCLEOTIDE SEQUENCE [LARGE SCALE GENOMIC DNA]</scope>
    <source>
        <strain evidence="2 3">DSM 43911</strain>
    </source>
</reference>
<name>A0A495XF22_9PSEU</name>
<evidence type="ECO:0000313" key="3">
    <source>
        <dbReference type="Proteomes" id="UP000272729"/>
    </source>
</evidence>
<proteinExistence type="predicted"/>
<organism evidence="2 3">
    <name type="scientific">Saccharothrix variisporea</name>
    <dbReference type="NCBI Taxonomy" id="543527"/>
    <lineage>
        <taxon>Bacteria</taxon>
        <taxon>Bacillati</taxon>
        <taxon>Actinomycetota</taxon>
        <taxon>Actinomycetes</taxon>
        <taxon>Pseudonocardiales</taxon>
        <taxon>Pseudonocardiaceae</taxon>
        <taxon>Saccharothrix</taxon>
    </lineage>
</organism>
<comment type="caution">
    <text evidence="2">The sequence shown here is derived from an EMBL/GenBank/DDBJ whole genome shotgun (WGS) entry which is preliminary data.</text>
</comment>
<dbReference type="EMBL" id="RBXR01000001">
    <property type="protein sequence ID" value="RKT72622.1"/>
    <property type="molecule type" value="Genomic_DNA"/>
</dbReference>
<keyword evidence="3" id="KW-1185">Reference proteome</keyword>
<dbReference type="Pfam" id="PF03995">
    <property type="entry name" value="Inhibitor_I36"/>
    <property type="match status" value="1"/>
</dbReference>
<protein>
    <submittedName>
        <fullName evidence="2">Peptidase inhibitor family I36</fullName>
    </submittedName>
</protein>
<accession>A0A495XF22</accession>
<evidence type="ECO:0000313" key="2">
    <source>
        <dbReference type="EMBL" id="RKT72622.1"/>
    </source>
</evidence>
<dbReference type="OrthoDB" id="3696809at2"/>
<evidence type="ECO:0000256" key="1">
    <source>
        <dbReference type="SAM" id="SignalP"/>
    </source>
</evidence>
<dbReference type="AlphaFoldDB" id="A0A495XF22"/>
<gene>
    <name evidence="2" type="ORF">DFJ66_5939</name>
</gene>
<feature type="chain" id="PRO_5019803445" evidence="1">
    <location>
        <begin position="25"/>
        <end position="114"/>
    </location>
</feature>
<dbReference type="RefSeq" id="WP_121225800.1">
    <property type="nucleotide sequence ID" value="NZ_JBIUBA010000021.1"/>
</dbReference>